<gene>
    <name evidence="1" type="ordered locus">Metho_0616</name>
</gene>
<dbReference type="EMBL" id="CP003362">
    <property type="protein sequence ID" value="AGB48875.1"/>
    <property type="molecule type" value="Genomic_DNA"/>
</dbReference>
<dbReference type="KEGG" id="mhz:Metho_0616"/>
<dbReference type="AlphaFoldDB" id="L0KW20"/>
<evidence type="ECO:0000313" key="2">
    <source>
        <dbReference type="Proteomes" id="UP000010866"/>
    </source>
</evidence>
<dbReference type="STRING" id="867904.Metho_0616"/>
<dbReference type="HOGENOM" id="CLU_3075333_0_0_2"/>
<keyword evidence="2" id="KW-1185">Reference proteome</keyword>
<sequence length="52" mass="5887" precursor="true">MNIVAIFLLFVLLAGTTYADIVNTEYLNKVDFDNKSLQISDMLTSYEIVTPK</sequence>
<proteinExistence type="predicted"/>
<evidence type="ECO:0000313" key="1">
    <source>
        <dbReference type="EMBL" id="AGB48875.1"/>
    </source>
</evidence>
<dbReference type="Proteomes" id="UP000010866">
    <property type="component" value="Chromosome"/>
</dbReference>
<accession>L0KW20</accession>
<protein>
    <submittedName>
        <fullName evidence="1">Uncharacterized protein</fullName>
    </submittedName>
</protein>
<reference evidence="2" key="1">
    <citation type="submission" date="2012-02" db="EMBL/GenBank/DDBJ databases">
        <title>Complete sequence of chromosome of Methanomethylovorans hollandica DSM 15978.</title>
        <authorList>
            <person name="Lucas S."/>
            <person name="Copeland A."/>
            <person name="Lapidus A."/>
            <person name="Glavina del Rio T."/>
            <person name="Dalin E."/>
            <person name="Tice H."/>
            <person name="Bruce D."/>
            <person name="Goodwin L."/>
            <person name="Pitluck S."/>
            <person name="Peters L."/>
            <person name="Mikhailova N."/>
            <person name="Held B."/>
            <person name="Kyrpides N."/>
            <person name="Mavromatis K."/>
            <person name="Ivanova N."/>
            <person name="Brettin T."/>
            <person name="Detter J.C."/>
            <person name="Han C."/>
            <person name="Larimer F."/>
            <person name="Land M."/>
            <person name="Hauser L."/>
            <person name="Markowitz V."/>
            <person name="Cheng J.-F."/>
            <person name="Hugenholtz P."/>
            <person name="Woyke T."/>
            <person name="Wu D."/>
            <person name="Spring S."/>
            <person name="Schroeder M."/>
            <person name="Brambilla E."/>
            <person name="Klenk H.-P."/>
            <person name="Eisen J.A."/>
        </authorList>
    </citation>
    <scope>NUCLEOTIDE SEQUENCE [LARGE SCALE GENOMIC DNA]</scope>
    <source>
        <strain evidence="2">DSM 15978 / NBRC 107637 / DMS1</strain>
    </source>
</reference>
<name>L0KW20_METHD</name>
<organism evidence="1 2">
    <name type="scientific">Methanomethylovorans hollandica (strain DSM 15978 / NBRC 107637 / DMS1)</name>
    <dbReference type="NCBI Taxonomy" id="867904"/>
    <lineage>
        <taxon>Archaea</taxon>
        <taxon>Methanobacteriati</taxon>
        <taxon>Methanobacteriota</taxon>
        <taxon>Stenosarchaea group</taxon>
        <taxon>Methanomicrobia</taxon>
        <taxon>Methanosarcinales</taxon>
        <taxon>Methanosarcinaceae</taxon>
        <taxon>Methanomethylovorans</taxon>
    </lineage>
</organism>